<evidence type="ECO:0000259" key="2">
    <source>
        <dbReference type="PROSITE" id="PS50003"/>
    </source>
</evidence>
<dbReference type="SUPFAM" id="SSF50729">
    <property type="entry name" value="PH domain-like"/>
    <property type="match status" value="2"/>
</dbReference>
<dbReference type="Pfam" id="PF00169">
    <property type="entry name" value="PH"/>
    <property type="match status" value="1"/>
</dbReference>
<dbReference type="PROSITE" id="PS50003">
    <property type="entry name" value="PH_DOMAIN"/>
    <property type="match status" value="1"/>
</dbReference>
<dbReference type="InterPro" id="IPR050996">
    <property type="entry name" value="Docking_Protein_DOK"/>
</dbReference>
<dbReference type="SMART" id="SM01244">
    <property type="entry name" value="IRS"/>
    <property type="match status" value="1"/>
</dbReference>
<dbReference type="PROSITE" id="PS51064">
    <property type="entry name" value="IRS_PTB"/>
    <property type="match status" value="1"/>
</dbReference>
<dbReference type="SMART" id="SM00233">
    <property type="entry name" value="PH"/>
    <property type="match status" value="1"/>
</dbReference>
<dbReference type="AlphaFoldDB" id="V5GN29"/>
<dbReference type="Gene3D" id="2.30.29.30">
    <property type="entry name" value="Pleckstrin-homology domain (PH domain)/Phosphotyrosine-binding domain (PTB)"/>
    <property type="match status" value="2"/>
</dbReference>
<evidence type="ECO:0000256" key="1">
    <source>
        <dbReference type="SAM" id="MobiDB-lite"/>
    </source>
</evidence>
<evidence type="ECO:0000313" key="4">
    <source>
        <dbReference type="EMBL" id="JAB65509.1"/>
    </source>
</evidence>
<feature type="domain" description="PH" evidence="2">
    <location>
        <begin position="12"/>
        <end position="111"/>
    </location>
</feature>
<gene>
    <name evidence="4" type="primary">DOK3</name>
</gene>
<accession>V5GN29</accession>
<feature type="region of interest" description="Disordered" evidence="1">
    <location>
        <begin position="292"/>
        <end position="316"/>
    </location>
</feature>
<reference evidence="4" key="1">
    <citation type="submission" date="2013-07" db="EMBL/GenBank/DDBJ databases">
        <title>Midgut Transcriptome Profiling of Anoplphora glabripennis, a Lignocellulose Degrading, Wood-Boring Cerambycid.</title>
        <authorList>
            <person name="Scully E.D."/>
            <person name="Hoover K."/>
            <person name="Carlson J.E."/>
            <person name="Tien M."/>
            <person name="Geib S.M."/>
        </authorList>
    </citation>
    <scope>NUCLEOTIDE SEQUENCE</scope>
</reference>
<organism evidence="4">
    <name type="scientific">Anoplophora glabripennis</name>
    <name type="common">Asian longhorn beetle</name>
    <name type="synonym">Anoplophora nobilis</name>
    <dbReference type="NCBI Taxonomy" id="217634"/>
    <lineage>
        <taxon>Eukaryota</taxon>
        <taxon>Metazoa</taxon>
        <taxon>Ecdysozoa</taxon>
        <taxon>Arthropoda</taxon>
        <taxon>Hexapoda</taxon>
        <taxon>Insecta</taxon>
        <taxon>Pterygota</taxon>
        <taxon>Neoptera</taxon>
        <taxon>Endopterygota</taxon>
        <taxon>Coleoptera</taxon>
        <taxon>Polyphaga</taxon>
        <taxon>Cucujiformia</taxon>
        <taxon>Chrysomeloidea</taxon>
        <taxon>Cerambycidae</taxon>
        <taxon>Lamiinae</taxon>
        <taxon>Lamiini</taxon>
        <taxon>Anoplophora</taxon>
    </lineage>
</organism>
<name>V5GN29_ANOGL</name>
<feature type="domain" description="IRS-type PTB" evidence="3">
    <location>
        <begin position="132"/>
        <end position="237"/>
    </location>
</feature>
<feature type="region of interest" description="Disordered" evidence="1">
    <location>
        <begin position="463"/>
        <end position="502"/>
    </location>
</feature>
<dbReference type="InterPro" id="IPR011993">
    <property type="entry name" value="PH-like_dom_sf"/>
</dbReference>
<dbReference type="PANTHER" id="PTHR21258:SF62">
    <property type="entry name" value="INSULIN RECEPTOR SUBSTRATE 1"/>
    <property type="match status" value="1"/>
</dbReference>
<dbReference type="InterPro" id="IPR002404">
    <property type="entry name" value="IRS_PTB"/>
</dbReference>
<dbReference type="Pfam" id="PF02174">
    <property type="entry name" value="IRS"/>
    <property type="match status" value="1"/>
</dbReference>
<proteinExistence type="predicted"/>
<feature type="compositionally biased region" description="Basic and acidic residues" evidence="1">
    <location>
        <begin position="463"/>
        <end position="491"/>
    </location>
</feature>
<dbReference type="SMART" id="SM00310">
    <property type="entry name" value="PTBI"/>
    <property type="match status" value="1"/>
</dbReference>
<feature type="compositionally biased region" description="Basic residues" evidence="1">
    <location>
        <begin position="292"/>
        <end position="304"/>
    </location>
</feature>
<dbReference type="EMBL" id="GALX01002957">
    <property type="protein sequence ID" value="JAB65509.1"/>
    <property type="molecule type" value="Transcribed_RNA"/>
</dbReference>
<dbReference type="OrthoDB" id="6243387at2759"/>
<sequence length="502" mass="56915">KVARPLKMEQEEAIYKGFLLLPPVGKLLKKSWQQKHCLLFKASKFGIERLEIYDAADSKESKILTLENCIKVHAKSATIFCITTKTAIHEFATLTEQSLNEWLSAIQSVAFPEEGSRLTSIEEDNDLYCSSGEGVFNVKLHHSPASQRCGLENKHYTLVLTSTSLQLRNIKDDKLLFTWPYCYIRRYGYKTGKFTFEAGRKCESGEGTFFLEHPNQQEIFRCLATKMKSMKKLLSGETSPVLDCGDLQLQAALSMEARSRTPLPPSPTSQLIQDPNFKSQLSLPDLDQALKKTKPAKPPRKGVIPKKPFSSPTPSNNYVYETVGKYDDIEYRSDAWRTLGVDEPNHTEQVNEDDEQEDYMSWGQFKKEVENIKPPVQPVAPKIITGSTTDLDDSYYDKLNFFGSTSKLSTKSGYKQVLPIPVAATPYQPSFNEYDEVQCLDMEPVRPADDSHLGYALVRKEPGKEGLKEVVSDDKKKKEKDKVSHQFHNEEPYAVISKPKRV</sequence>
<evidence type="ECO:0000259" key="3">
    <source>
        <dbReference type="PROSITE" id="PS51064"/>
    </source>
</evidence>
<dbReference type="GO" id="GO:0005737">
    <property type="term" value="C:cytoplasm"/>
    <property type="evidence" value="ECO:0007669"/>
    <property type="project" value="TreeGrafter"/>
</dbReference>
<dbReference type="GO" id="GO:0007169">
    <property type="term" value="P:cell surface receptor protein tyrosine kinase signaling pathway"/>
    <property type="evidence" value="ECO:0007669"/>
    <property type="project" value="TreeGrafter"/>
</dbReference>
<protein>
    <submittedName>
        <fullName evidence="4">Docking protein</fullName>
    </submittedName>
</protein>
<dbReference type="GO" id="GO:0007265">
    <property type="term" value="P:Ras protein signal transduction"/>
    <property type="evidence" value="ECO:0007669"/>
    <property type="project" value="TreeGrafter"/>
</dbReference>
<feature type="non-terminal residue" evidence="4">
    <location>
        <position position="1"/>
    </location>
</feature>
<dbReference type="InterPro" id="IPR001849">
    <property type="entry name" value="PH_domain"/>
</dbReference>
<dbReference type="GO" id="GO:0043410">
    <property type="term" value="P:positive regulation of MAPK cascade"/>
    <property type="evidence" value="ECO:0007669"/>
    <property type="project" value="TreeGrafter"/>
</dbReference>
<dbReference type="PANTHER" id="PTHR21258">
    <property type="entry name" value="DOCKING PROTEIN RELATED"/>
    <property type="match status" value="1"/>
</dbReference>